<evidence type="ECO:0000313" key="10">
    <source>
        <dbReference type="EMBL" id="SFB84909.1"/>
    </source>
</evidence>
<evidence type="ECO:0000256" key="8">
    <source>
        <dbReference type="ARBA" id="ARBA00034006"/>
    </source>
</evidence>
<dbReference type="InterPro" id="IPR020003">
    <property type="entry name" value="ATPase_a/bsu_AS"/>
</dbReference>
<dbReference type="SUPFAM" id="SSF52540">
    <property type="entry name" value="P-loop containing nucleoside triphosphate hydrolases"/>
    <property type="match status" value="1"/>
</dbReference>
<dbReference type="CDD" id="cd01136">
    <property type="entry name" value="ATPase_flagellum-secretory_path_III"/>
    <property type="match status" value="1"/>
</dbReference>
<dbReference type="InterPro" id="IPR003593">
    <property type="entry name" value="AAA+_ATPase"/>
</dbReference>
<comment type="catalytic activity">
    <reaction evidence="8">
        <text>ATP + H2O + cellular proteinSide 1 = ADP + phosphate + cellular proteinSide 2.</text>
        <dbReference type="EC" id="7.4.2.8"/>
    </reaction>
</comment>
<keyword evidence="3" id="KW-0963">Cytoplasm</keyword>
<dbReference type="OrthoDB" id="9802718at2"/>
<keyword evidence="11" id="KW-1185">Reference proteome</keyword>
<dbReference type="GO" id="GO:0030257">
    <property type="term" value="C:type III protein secretion system complex"/>
    <property type="evidence" value="ECO:0007669"/>
    <property type="project" value="InterPro"/>
</dbReference>
<dbReference type="GO" id="GO:0005524">
    <property type="term" value="F:ATP binding"/>
    <property type="evidence" value="ECO:0007669"/>
    <property type="project" value="UniProtKB-KW"/>
</dbReference>
<feature type="domain" description="AAA+ ATPase" evidence="9">
    <location>
        <begin position="157"/>
        <end position="338"/>
    </location>
</feature>
<evidence type="ECO:0000256" key="5">
    <source>
        <dbReference type="ARBA" id="ARBA00022840"/>
    </source>
</evidence>
<dbReference type="NCBIfam" id="TIGR01026">
    <property type="entry name" value="fliI_yscN"/>
    <property type="match status" value="1"/>
</dbReference>
<dbReference type="GO" id="GO:0030254">
    <property type="term" value="P:protein secretion by the type III secretion system"/>
    <property type="evidence" value="ECO:0007669"/>
    <property type="project" value="InterPro"/>
</dbReference>
<dbReference type="GO" id="GO:0046933">
    <property type="term" value="F:proton-transporting ATP synthase activity, rotational mechanism"/>
    <property type="evidence" value="ECO:0007669"/>
    <property type="project" value="TreeGrafter"/>
</dbReference>
<dbReference type="Gene3D" id="3.40.50.12240">
    <property type="match status" value="1"/>
</dbReference>
<dbReference type="Proteomes" id="UP000240042">
    <property type="component" value="Unassembled WGS sequence"/>
</dbReference>
<dbReference type="FunFam" id="3.40.50.12240:FF:000002">
    <property type="entry name" value="Flagellum-specific ATP synthase FliI"/>
    <property type="match status" value="1"/>
</dbReference>
<evidence type="ECO:0000256" key="6">
    <source>
        <dbReference type="ARBA" id="ARBA00022927"/>
    </source>
</evidence>
<dbReference type="STRING" id="34097.SAMN02745150_01057"/>
<evidence type="ECO:0000256" key="2">
    <source>
        <dbReference type="ARBA" id="ARBA00022448"/>
    </source>
</evidence>
<dbReference type="AlphaFoldDB" id="A0A1I1ECN0"/>
<dbReference type="InterPro" id="IPR004100">
    <property type="entry name" value="ATPase_F1/V1/A1_a/bsu_N"/>
</dbReference>
<comment type="subcellular location">
    <subcellularLocation>
        <location evidence="1">Cytoplasm</location>
    </subcellularLocation>
</comment>
<evidence type="ECO:0000313" key="11">
    <source>
        <dbReference type="Proteomes" id="UP000240042"/>
    </source>
</evidence>
<dbReference type="InterPro" id="IPR027417">
    <property type="entry name" value="P-loop_NTPase"/>
</dbReference>
<dbReference type="PANTHER" id="PTHR15184">
    <property type="entry name" value="ATP SYNTHASE"/>
    <property type="match status" value="1"/>
</dbReference>
<dbReference type="SMART" id="SM00382">
    <property type="entry name" value="AAA"/>
    <property type="match status" value="1"/>
</dbReference>
<proteinExistence type="predicted"/>
<protein>
    <submittedName>
        <fullName evidence="10">Type III secretion system ATPase, FliI/YscN</fullName>
    </submittedName>
</protein>
<dbReference type="GO" id="GO:0044780">
    <property type="term" value="P:bacterial-type flagellum assembly"/>
    <property type="evidence" value="ECO:0007669"/>
    <property type="project" value="InterPro"/>
</dbReference>
<dbReference type="RefSeq" id="WP_092319359.1">
    <property type="nucleotide sequence ID" value="NZ_FOKY01000011.1"/>
</dbReference>
<sequence length="435" mass="47571">MTDIFIKYQNALDRTPVLKSYGKIESLNGLLIEAKGPVGSIGDLCYIYTHDSYPIKAEIVGFKHNKTLIMPLGHIHGIAPNMKIENTRLPLQVAVGNELLGRVLGGDGLPIDNLGPIQTSAYTEIDKHPPDPYSRERIQEVMTTGIRAIDGILTAGVGQRLGIFAGSGVGKSTLLGMIARNTNADINIIALIGERGREVREFLDNDLGEEGRKNSVVIAVTGDEPPLLRLRGAYVATAIAEHFRDQGKKVMFMMDSITRFAMAQREIGLSLGEPPALRGYTPSVFSTLQKLLERTGTNNTGAITAFYTVLVEGDDSNEPISDTVRGILDGHIVLSRSLAEKNHFPAIDISASVSRAMKDITHPEHQALAGKLKELTTTYRESEDLINIGAYVRGANPKIDESLTKIDKINQFLKQDITEKNNFEETITILDNIIS</sequence>
<keyword evidence="5" id="KW-0067">ATP-binding</keyword>
<dbReference type="Pfam" id="PF18269">
    <property type="entry name" value="T3SS_ATPase_C"/>
    <property type="match status" value="1"/>
</dbReference>
<dbReference type="PANTHER" id="PTHR15184:SF9">
    <property type="entry name" value="SPI-1 TYPE 3 SECRETION SYSTEM ATPASE"/>
    <property type="match status" value="1"/>
</dbReference>
<dbReference type="GO" id="GO:0071973">
    <property type="term" value="P:bacterial-type flagellum-dependent cell motility"/>
    <property type="evidence" value="ECO:0007669"/>
    <property type="project" value="InterPro"/>
</dbReference>
<dbReference type="InterPro" id="IPR040627">
    <property type="entry name" value="T3SS_ATPase_C"/>
</dbReference>
<dbReference type="GO" id="GO:0016887">
    <property type="term" value="F:ATP hydrolysis activity"/>
    <property type="evidence" value="ECO:0007669"/>
    <property type="project" value="InterPro"/>
</dbReference>
<keyword evidence="2" id="KW-0813">Transport</keyword>
<dbReference type="Pfam" id="PF02874">
    <property type="entry name" value="ATP-synt_ab_N"/>
    <property type="match status" value="1"/>
</dbReference>
<dbReference type="GO" id="GO:0008564">
    <property type="term" value="F:protein-exporting ATPase activity"/>
    <property type="evidence" value="ECO:0007669"/>
    <property type="project" value="UniProtKB-EC"/>
</dbReference>
<gene>
    <name evidence="10" type="ORF">SAMN02745150_01057</name>
</gene>
<dbReference type="Pfam" id="PF00006">
    <property type="entry name" value="ATP-synt_ab"/>
    <property type="match status" value="1"/>
</dbReference>
<keyword evidence="4" id="KW-0547">Nucleotide-binding</keyword>
<accession>A0A1I1ECN0</accession>
<dbReference type="InterPro" id="IPR022425">
    <property type="entry name" value="FliI_clade2"/>
</dbReference>
<keyword evidence="7" id="KW-1278">Translocase</keyword>
<dbReference type="GO" id="GO:0005737">
    <property type="term" value="C:cytoplasm"/>
    <property type="evidence" value="ECO:0007669"/>
    <property type="project" value="UniProtKB-SubCell"/>
</dbReference>
<evidence type="ECO:0000256" key="1">
    <source>
        <dbReference type="ARBA" id="ARBA00004496"/>
    </source>
</evidence>
<evidence type="ECO:0000256" key="4">
    <source>
        <dbReference type="ARBA" id="ARBA00022741"/>
    </source>
</evidence>
<evidence type="ECO:0000259" key="9">
    <source>
        <dbReference type="SMART" id="SM00382"/>
    </source>
</evidence>
<evidence type="ECO:0000256" key="3">
    <source>
        <dbReference type="ARBA" id="ARBA00022490"/>
    </source>
</evidence>
<dbReference type="InterPro" id="IPR005714">
    <property type="entry name" value="ATPase_T3SS_FliI/YscN"/>
</dbReference>
<dbReference type="InterPro" id="IPR000194">
    <property type="entry name" value="ATPase_F1/V1/A1_a/bsu_nucl-bd"/>
</dbReference>
<evidence type="ECO:0000256" key="7">
    <source>
        <dbReference type="ARBA" id="ARBA00022967"/>
    </source>
</evidence>
<dbReference type="NCBIfam" id="TIGR03497">
    <property type="entry name" value="FliI_clade2"/>
    <property type="match status" value="1"/>
</dbReference>
<reference evidence="11" key="1">
    <citation type="submission" date="2016-10" db="EMBL/GenBank/DDBJ databases">
        <authorList>
            <person name="Varghese N."/>
            <person name="Submissions S."/>
        </authorList>
    </citation>
    <scope>NUCLEOTIDE SEQUENCE [LARGE SCALE GENOMIC DNA]</scope>
    <source>
        <strain evidence="11">ATCC 43811</strain>
    </source>
</reference>
<dbReference type="PROSITE" id="PS00152">
    <property type="entry name" value="ATPASE_ALPHA_BETA"/>
    <property type="match status" value="1"/>
</dbReference>
<dbReference type="InterPro" id="IPR050053">
    <property type="entry name" value="ATPase_alpha/beta_chains"/>
</dbReference>
<dbReference type="EMBL" id="FOKY01000011">
    <property type="protein sequence ID" value="SFB84909.1"/>
    <property type="molecule type" value="Genomic_DNA"/>
</dbReference>
<name>A0A1I1ECN0_BREAD</name>
<keyword evidence="6" id="KW-0653">Protein transport</keyword>
<organism evidence="10 11">
    <name type="scientific">Brevinema andersonii</name>
    <dbReference type="NCBI Taxonomy" id="34097"/>
    <lineage>
        <taxon>Bacteria</taxon>
        <taxon>Pseudomonadati</taxon>
        <taxon>Spirochaetota</taxon>
        <taxon>Spirochaetia</taxon>
        <taxon>Brevinematales</taxon>
        <taxon>Brevinemataceae</taxon>
        <taxon>Brevinema</taxon>
    </lineage>
</organism>
<dbReference type="CDD" id="cd18117">
    <property type="entry name" value="ATP-synt_flagellum-secretory_path_III_N"/>
    <property type="match status" value="1"/>
</dbReference>